<name>A0ABR0VRL7_REHGL</name>
<comment type="caution">
    <text evidence="1">The sequence shown here is derived from an EMBL/GenBank/DDBJ whole genome shotgun (WGS) entry which is preliminary data.</text>
</comment>
<dbReference type="EMBL" id="JABTTQ020001020">
    <property type="protein sequence ID" value="KAK6136739.1"/>
    <property type="molecule type" value="Genomic_DNA"/>
</dbReference>
<evidence type="ECO:0000313" key="2">
    <source>
        <dbReference type="Proteomes" id="UP001318860"/>
    </source>
</evidence>
<keyword evidence="2" id="KW-1185">Reference proteome</keyword>
<dbReference type="Proteomes" id="UP001318860">
    <property type="component" value="Unassembled WGS sequence"/>
</dbReference>
<protein>
    <submittedName>
        <fullName evidence="1">Uncharacterized protein</fullName>
    </submittedName>
</protein>
<sequence>MSVFKLPVSTCNELNKLAACFWWGDKNGEAKKIHLKAWNTLTIPKNQGGLGFHELQTFNDALITKQLWRIITKPNLLVSKFLKAKYFPDGGLLDVKISQSVSWLWRCWMAARTFLRRGLRYEVCNGKSIRIWQSPWIINSDFFLPMSSSPSHISPIWVNELLQPDGKHWNAPLISETFHPIDAQNIMNLSIHSNLSKDSLVWHFGKKGLFSVKSTYSKLILDNFKLKFPAESSISSSRNSIVWVKSWKL</sequence>
<dbReference type="PANTHER" id="PTHR33116:SF86">
    <property type="entry name" value="REVERSE TRANSCRIPTASE DOMAIN-CONTAINING PROTEIN"/>
    <property type="match status" value="1"/>
</dbReference>
<reference evidence="1 2" key="1">
    <citation type="journal article" date="2021" name="Comput. Struct. Biotechnol. J.">
        <title>De novo genome assembly of the potent medicinal plant Rehmannia glutinosa using nanopore technology.</title>
        <authorList>
            <person name="Ma L."/>
            <person name="Dong C."/>
            <person name="Song C."/>
            <person name="Wang X."/>
            <person name="Zheng X."/>
            <person name="Niu Y."/>
            <person name="Chen S."/>
            <person name="Feng W."/>
        </authorList>
    </citation>
    <scope>NUCLEOTIDE SEQUENCE [LARGE SCALE GENOMIC DNA]</scope>
    <source>
        <strain evidence="1">DH-2019</strain>
    </source>
</reference>
<proteinExistence type="predicted"/>
<accession>A0ABR0VRL7</accession>
<evidence type="ECO:0000313" key="1">
    <source>
        <dbReference type="EMBL" id="KAK6136739.1"/>
    </source>
</evidence>
<organism evidence="1 2">
    <name type="scientific">Rehmannia glutinosa</name>
    <name type="common">Chinese foxglove</name>
    <dbReference type="NCBI Taxonomy" id="99300"/>
    <lineage>
        <taxon>Eukaryota</taxon>
        <taxon>Viridiplantae</taxon>
        <taxon>Streptophyta</taxon>
        <taxon>Embryophyta</taxon>
        <taxon>Tracheophyta</taxon>
        <taxon>Spermatophyta</taxon>
        <taxon>Magnoliopsida</taxon>
        <taxon>eudicotyledons</taxon>
        <taxon>Gunneridae</taxon>
        <taxon>Pentapetalae</taxon>
        <taxon>asterids</taxon>
        <taxon>lamiids</taxon>
        <taxon>Lamiales</taxon>
        <taxon>Orobanchaceae</taxon>
        <taxon>Rehmannieae</taxon>
        <taxon>Rehmannia</taxon>
    </lineage>
</organism>
<dbReference type="PANTHER" id="PTHR33116">
    <property type="entry name" value="REVERSE TRANSCRIPTASE ZINC-BINDING DOMAIN-CONTAINING PROTEIN-RELATED-RELATED"/>
    <property type="match status" value="1"/>
</dbReference>
<gene>
    <name evidence="1" type="ORF">DH2020_029567</name>
</gene>